<dbReference type="InterPro" id="IPR013785">
    <property type="entry name" value="Aldolase_TIM"/>
</dbReference>
<dbReference type="Proteomes" id="UP000515297">
    <property type="component" value="Chromosome"/>
</dbReference>
<dbReference type="Gene3D" id="3.20.20.70">
    <property type="entry name" value="Aldolase class I"/>
    <property type="match status" value="1"/>
</dbReference>
<gene>
    <name evidence="1" type="ORF">H4O24_10425</name>
</gene>
<dbReference type="PANTHER" id="PTHR32332:SF18">
    <property type="entry name" value="2-NITROPROPANE DIOXYGENASE"/>
    <property type="match status" value="1"/>
</dbReference>
<dbReference type="EMBL" id="CP060052">
    <property type="protein sequence ID" value="QNE04396.1"/>
    <property type="molecule type" value="Genomic_DNA"/>
</dbReference>
<keyword evidence="1" id="KW-0560">Oxidoreductase</keyword>
<dbReference type="GO" id="GO:0004497">
    <property type="term" value="F:monooxygenase activity"/>
    <property type="evidence" value="ECO:0007669"/>
    <property type="project" value="UniProtKB-KW"/>
</dbReference>
<reference evidence="1 2" key="1">
    <citation type="submission" date="2020-08" db="EMBL/GenBank/DDBJ databases">
        <authorList>
            <person name="Liu G."/>
            <person name="Sun C."/>
        </authorList>
    </citation>
    <scope>NUCLEOTIDE SEQUENCE [LARGE SCALE GENOMIC DNA]</scope>
    <source>
        <strain evidence="1 2">OT19</strain>
    </source>
</reference>
<dbReference type="AlphaFoldDB" id="A0A7G6VRN1"/>
<sequence length="468" mass="51859">MSFKGLEPINYGGREVWPLIEGGKGVSATNHASSGAWAAAGGIGTVSAVNADSYDAEGKIVPQLYEQMTRKERHEQLIRYAIDGAVEQVKRAHDIAGGNGAININVLWEMGGAQQVLEGTLEQTKGLVTGVTCGAGMPYKLAEIAQRFGVHYLPIVSSARAFRALWKRSYSKVPELMAAVVYEDPWLAGGHNGLSNAEDPLKPEDPYPRVKALRETMRKEGVSEDTAIVMAGGVWFLREWNDWIDNPELGKIAFQFGTRPLLTQESPIPQGWKDMLRTLEPGDVLLHKFSPTGFYSSAVRNPFLRNLEQRSERQIPYSRIEAGDHTVQLDVGVKGKNFWVTPHDRERARTWAAAGETTALKTPDDTVVFVTPEERETIRKDQADCMGCLSHCAFSSWKDHDDYTTGRLADPRSFCIQKTLQDIAHGGDTDDNLAFAGHAAYRFKQDPFYSNGYTPTVRELVDRILTGD</sequence>
<protein>
    <submittedName>
        <fullName evidence="1">Nitronate monooxygenase</fullName>
    </submittedName>
</protein>
<dbReference type="Pfam" id="PF03060">
    <property type="entry name" value="NMO"/>
    <property type="match status" value="1"/>
</dbReference>
<dbReference type="PANTHER" id="PTHR32332">
    <property type="entry name" value="2-NITROPROPANE DIOXYGENASE"/>
    <property type="match status" value="1"/>
</dbReference>
<accession>A0A7G6VRN1</accession>
<keyword evidence="1" id="KW-0503">Monooxygenase</keyword>
<name>A0A7G6VRN1_9SPHN</name>
<evidence type="ECO:0000313" key="2">
    <source>
        <dbReference type="Proteomes" id="UP000515297"/>
    </source>
</evidence>
<organism evidence="1 2">
    <name type="scientific">Croceicoccus marinus</name>
    <dbReference type="NCBI Taxonomy" id="450378"/>
    <lineage>
        <taxon>Bacteria</taxon>
        <taxon>Pseudomonadati</taxon>
        <taxon>Pseudomonadota</taxon>
        <taxon>Alphaproteobacteria</taxon>
        <taxon>Sphingomonadales</taxon>
        <taxon>Erythrobacteraceae</taxon>
        <taxon>Croceicoccus</taxon>
    </lineage>
</organism>
<evidence type="ECO:0000313" key="1">
    <source>
        <dbReference type="EMBL" id="QNE04396.1"/>
    </source>
</evidence>
<dbReference type="SUPFAM" id="SSF51412">
    <property type="entry name" value="Inosine monophosphate dehydrogenase (IMPDH)"/>
    <property type="match status" value="1"/>
</dbReference>
<proteinExistence type="predicted"/>
<dbReference type="RefSeq" id="WP_185883678.1">
    <property type="nucleotide sequence ID" value="NZ_CP060052.1"/>
</dbReference>